<protein>
    <submittedName>
        <fullName evidence="1">YALI0A08338p</fullName>
    </submittedName>
</protein>
<dbReference type="AlphaFoldDB" id="Q6CHI9"/>
<dbReference type="EMBL" id="CR382127">
    <property type="protein sequence ID" value="CAG83798.1"/>
    <property type="molecule type" value="Genomic_DNA"/>
</dbReference>
<dbReference type="Proteomes" id="UP000001300">
    <property type="component" value="Chromosome A"/>
</dbReference>
<evidence type="ECO:0000313" key="1">
    <source>
        <dbReference type="EMBL" id="CAG83798.1"/>
    </source>
</evidence>
<proteinExistence type="predicted"/>
<evidence type="ECO:0000313" key="2">
    <source>
        <dbReference type="Proteomes" id="UP000001300"/>
    </source>
</evidence>
<organism evidence="1 2">
    <name type="scientific">Yarrowia lipolytica (strain CLIB 122 / E 150)</name>
    <name type="common">Yeast</name>
    <name type="synonym">Candida lipolytica</name>
    <dbReference type="NCBI Taxonomy" id="284591"/>
    <lineage>
        <taxon>Eukaryota</taxon>
        <taxon>Fungi</taxon>
        <taxon>Dikarya</taxon>
        <taxon>Ascomycota</taxon>
        <taxon>Saccharomycotina</taxon>
        <taxon>Dipodascomycetes</taxon>
        <taxon>Dipodascales</taxon>
        <taxon>Dipodascales incertae sedis</taxon>
        <taxon>Yarrowia</taxon>
    </lineage>
</organism>
<dbReference type="HOGENOM" id="CLU_2724146_0_0_1"/>
<dbReference type="InParanoid" id="Q6CHI9"/>
<dbReference type="VEuPathDB" id="FungiDB:YALI0_A08338g"/>
<gene>
    <name evidence="1" type="ORF">YALI0_A08338g</name>
</gene>
<reference evidence="1 2" key="1">
    <citation type="journal article" date="2004" name="Nature">
        <title>Genome evolution in yeasts.</title>
        <authorList>
            <consortium name="Genolevures"/>
            <person name="Dujon B."/>
            <person name="Sherman D."/>
            <person name="Fischer G."/>
            <person name="Durrens P."/>
            <person name="Casaregola S."/>
            <person name="Lafontaine I."/>
            <person name="de Montigny J."/>
            <person name="Marck C."/>
            <person name="Neuveglise C."/>
            <person name="Talla E."/>
            <person name="Goffard N."/>
            <person name="Frangeul L."/>
            <person name="Aigle M."/>
            <person name="Anthouard V."/>
            <person name="Babour A."/>
            <person name="Barbe V."/>
            <person name="Barnay S."/>
            <person name="Blanchin S."/>
            <person name="Beckerich J.M."/>
            <person name="Beyne E."/>
            <person name="Bleykasten C."/>
            <person name="Boisrame A."/>
            <person name="Boyer J."/>
            <person name="Cattolico L."/>
            <person name="Confanioleri F."/>
            <person name="de Daruvar A."/>
            <person name="Despons L."/>
            <person name="Fabre E."/>
            <person name="Fairhead C."/>
            <person name="Ferry-Dumazet H."/>
            <person name="Groppi A."/>
            <person name="Hantraye F."/>
            <person name="Hennequin C."/>
            <person name="Jauniaux N."/>
            <person name="Joyet P."/>
            <person name="Kachouri R."/>
            <person name="Kerrest A."/>
            <person name="Koszul R."/>
            <person name="Lemaire M."/>
            <person name="Lesur I."/>
            <person name="Ma L."/>
            <person name="Muller H."/>
            <person name="Nicaud J.M."/>
            <person name="Nikolski M."/>
            <person name="Oztas S."/>
            <person name="Ozier-Kalogeropoulos O."/>
            <person name="Pellenz S."/>
            <person name="Potier S."/>
            <person name="Richard G.F."/>
            <person name="Straub M.L."/>
            <person name="Suleau A."/>
            <person name="Swennene D."/>
            <person name="Tekaia F."/>
            <person name="Wesolowski-Louvel M."/>
            <person name="Westhof E."/>
            <person name="Wirth B."/>
            <person name="Zeniou-Meyer M."/>
            <person name="Zivanovic I."/>
            <person name="Bolotin-Fukuhara M."/>
            <person name="Thierry A."/>
            <person name="Bouchier C."/>
            <person name="Caudron B."/>
            <person name="Scarpelli C."/>
            <person name="Gaillardin C."/>
            <person name="Weissenbach J."/>
            <person name="Wincker P."/>
            <person name="Souciet J.L."/>
        </authorList>
    </citation>
    <scope>NUCLEOTIDE SEQUENCE [LARGE SCALE GENOMIC DNA]</scope>
    <source>
        <strain evidence="2">CLIB 122 / E 150</strain>
    </source>
</reference>
<accession>Q6CHI9</accession>
<keyword evidence="2" id="KW-1185">Reference proteome</keyword>
<sequence length="72" mass="8126">MRASTLLFRAGGGYQLTETAGRVLDPDSLTQVEGQDEALRRWFIEQEHPHFPQIRPRESTNLFLPLAKGTSS</sequence>
<name>Q6CHI9_YARLI</name>